<organism evidence="1 2">
    <name type="scientific">Ottowia testudinis</name>
    <dbReference type="NCBI Taxonomy" id="2816950"/>
    <lineage>
        <taxon>Bacteria</taxon>
        <taxon>Pseudomonadati</taxon>
        <taxon>Pseudomonadota</taxon>
        <taxon>Betaproteobacteria</taxon>
        <taxon>Burkholderiales</taxon>
        <taxon>Comamonadaceae</taxon>
        <taxon>Ottowia</taxon>
    </lineage>
</organism>
<keyword evidence="2" id="KW-1185">Reference proteome</keyword>
<reference evidence="1" key="1">
    <citation type="submission" date="2021-03" db="EMBL/GenBank/DDBJ databases">
        <title>Ottowia sp. 27C isolated from the cloaca of a Giant Asian pond turtle (Heosemys grandis).</title>
        <authorList>
            <person name="Spergser J."/>
            <person name="Busse H.-J."/>
        </authorList>
    </citation>
    <scope>NUCLEOTIDE SEQUENCE</scope>
    <source>
        <strain evidence="1">27C</strain>
    </source>
</reference>
<protein>
    <submittedName>
        <fullName evidence="1">MerR family transcriptional regulator</fullName>
    </submittedName>
</protein>
<gene>
    <name evidence="1" type="ORF">J1M35_01775</name>
</gene>
<evidence type="ECO:0000313" key="2">
    <source>
        <dbReference type="Proteomes" id="UP000663903"/>
    </source>
</evidence>
<dbReference type="EMBL" id="CP071796">
    <property type="protein sequence ID" value="QTD45680.1"/>
    <property type="molecule type" value="Genomic_DNA"/>
</dbReference>
<dbReference type="AlphaFoldDB" id="A0A975CFY1"/>
<dbReference type="Pfam" id="PF13591">
    <property type="entry name" value="MerR_2"/>
    <property type="match status" value="1"/>
</dbReference>
<accession>A0A975CFY1</accession>
<sequence>MSPVPLTIPAELVELLDDAALSVHELARGCAMSPGWVCTRVEAGVLQPAQGGGAAEWRFASATLTRARRIAQLEHTYDADPQLAALAADLMEEVAELRRRLAFERG</sequence>
<name>A0A975CFY1_9BURK</name>
<dbReference type="RefSeq" id="WP_208009428.1">
    <property type="nucleotide sequence ID" value="NZ_CP071796.1"/>
</dbReference>
<proteinExistence type="predicted"/>
<dbReference type="Gene3D" id="1.10.1660.10">
    <property type="match status" value="1"/>
</dbReference>
<dbReference type="KEGG" id="otd:J1M35_01775"/>
<dbReference type="Proteomes" id="UP000663903">
    <property type="component" value="Chromosome"/>
</dbReference>
<evidence type="ECO:0000313" key="1">
    <source>
        <dbReference type="EMBL" id="QTD45680.1"/>
    </source>
</evidence>